<keyword evidence="10" id="KW-0966">Cell projection</keyword>
<dbReference type="NCBIfam" id="NF009280">
    <property type="entry name" value="PRK12640.1"/>
    <property type="match status" value="1"/>
</dbReference>
<dbReference type="Pfam" id="PF06429">
    <property type="entry name" value="Flg_bbr_C"/>
    <property type="match status" value="1"/>
</dbReference>
<dbReference type="GO" id="GO:0071978">
    <property type="term" value="P:bacterial-type flagellum-dependent swarming motility"/>
    <property type="evidence" value="ECO:0007669"/>
    <property type="project" value="TreeGrafter"/>
</dbReference>
<evidence type="ECO:0000256" key="2">
    <source>
        <dbReference type="ARBA" id="ARBA00009677"/>
    </source>
</evidence>
<evidence type="ECO:0000259" key="8">
    <source>
        <dbReference type="Pfam" id="PF06429"/>
    </source>
</evidence>
<keyword evidence="3 6" id="KW-0975">Bacterial flagellum</keyword>
<accession>A0AA95KEJ2</accession>
<dbReference type="Pfam" id="PF22692">
    <property type="entry name" value="LlgE_F_G_D1"/>
    <property type="match status" value="1"/>
</dbReference>
<evidence type="ECO:0000313" key="10">
    <source>
        <dbReference type="EMBL" id="WGM02724.1"/>
    </source>
</evidence>
<dbReference type="InterPro" id="IPR020013">
    <property type="entry name" value="Flagellar_FlgE/F/G"/>
</dbReference>
<comment type="subunit">
    <text evidence="4 6">The basal body constitutes a major portion of the flagellar organelle and consists of five rings (E,L,P,S, and M) mounted on a central rod. The rod consists of about 26 subunits of FlgG in the distal portion, and FlgB, FlgC and FlgF are thought to build up the proximal portion of the rod with about 6 subunits each.</text>
</comment>
<proteinExistence type="inferred from homology"/>
<feature type="domain" description="Flagellar basal-body/hook protein C-terminal" evidence="8">
    <location>
        <begin position="200"/>
        <end position="244"/>
    </location>
</feature>
<comment type="similarity">
    <text evidence="2 6">Belongs to the flagella basal body rod proteins family.</text>
</comment>
<dbReference type="SUPFAM" id="SSF117143">
    <property type="entry name" value="Flagellar hook protein flgE"/>
    <property type="match status" value="1"/>
</dbReference>
<evidence type="ECO:0000259" key="9">
    <source>
        <dbReference type="Pfam" id="PF22692"/>
    </source>
</evidence>
<evidence type="ECO:0000256" key="4">
    <source>
        <dbReference type="ARBA" id="ARBA00038560"/>
    </source>
</evidence>
<dbReference type="Proteomes" id="UP001177595">
    <property type="component" value="Chromosome"/>
</dbReference>
<dbReference type="InterPro" id="IPR001444">
    <property type="entry name" value="Flag_bb_rod_N"/>
</dbReference>
<feature type="domain" description="Flagellar basal body rod protein N-terminal" evidence="7">
    <location>
        <begin position="5"/>
        <end position="35"/>
    </location>
</feature>
<evidence type="ECO:0000313" key="11">
    <source>
        <dbReference type="Proteomes" id="UP001177595"/>
    </source>
</evidence>
<evidence type="ECO:0000256" key="3">
    <source>
        <dbReference type="ARBA" id="ARBA00023143"/>
    </source>
</evidence>
<dbReference type="GO" id="GO:0030694">
    <property type="term" value="C:bacterial-type flagellum basal body, rod"/>
    <property type="evidence" value="ECO:0007669"/>
    <property type="project" value="UniProtKB-UniRule"/>
</dbReference>
<sequence>MDHVIYTAMNGARHALETQSVITNNLANVSTNGFKAQLAASRFVPIEGSVGHQTRTLTIASTPGTDQRAGAMNYTARSLDVTLSDGGYLAVQLADGREAYTRNGNIQISANGELMIQNRPLMGDGGEIMVPPQAQLTIAEDGIITGYIPTDPPTQLGQVGQIKRVKPSAQQLVRGEEGLFHLAEPNAQPLVMDNSVKLLSGVLEGSNVNPAQAMVDMIANARTFEMQMKVIHSANDNAQRANQLLAIS</sequence>
<dbReference type="InterPro" id="IPR053967">
    <property type="entry name" value="LlgE_F_G-like_D1"/>
</dbReference>
<comment type="subcellular location">
    <subcellularLocation>
        <location evidence="1 6">Bacterial flagellum basal body</location>
    </subcellularLocation>
</comment>
<dbReference type="InterPro" id="IPR010930">
    <property type="entry name" value="Flg_bb/hook_C_dom"/>
</dbReference>
<dbReference type="RefSeq" id="WP_280625898.1">
    <property type="nucleotide sequence ID" value="NZ_CP123504.1"/>
</dbReference>
<dbReference type="PANTHER" id="PTHR30435:SF18">
    <property type="entry name" value="FLAGELLAR BASAL-BODY ROD PROTEIN FLGF"/>
    <property type="match status" value="1"/>
</dbReference>
<protein>
    <recommendedName>
        <fullName evidence="5 6">Flagellar basal-body rod protein FlgF</fullName>
    </recommendedName>
</protein>
<reference evidence="10" key="1">
    <citation type="submission" date="2023-04" db="EMBL/GenBank/DDBJ databases">
        <title>Genome dynamics across the evolutionary transition to endosymbiosis.</title>
        <authorList>
            <person name="Siozios S."/>
            <person name="Nadal-Jimenez P."/>
            <person name="Azagi T."/>
            <person name="Sprong H."/>
            <person name="Frost C.L."/>
            <person name="Parratt S.R."/>
            <person name="Taylor G."/>
            <person name="Brettell L."/>
            <person name="Lew K.C."/>
            <person name="Croft L."/>
            <person name="King K.C."/>
            <person name="Brockhurst M.A."/>
            <person name="Hypsa V."/>
            <person name="Novakova E."/>
            <person name="Darby A.C."/>
            <person name="Hurst G.D.D."/>
        </authorList>
    </citation>
    <scope>NUCLEOTIDE SEQUENCE</scope>
    <source>
        <strain evidence="10">APv</strain>
    </source>
</reference>
<evidence type="ECO:0000259" key="7">
    <source>
        <dbReference type="Pfam" id="PF00460"/>
    </source>
</evidence>
<dbReference type="EMBL" id="CP123504">
    <property type="protein sequence ID" value="WGM02724.1"/>
    <property type="molecule type" value="Genomic_DNA"/>
</dbReference>
<evidence type="ECO:0000256" key="6">
    <source>
        <dbReference type="RuleBase" id="RU362116"/>
    </source>
</evidence>
<dbReference type="NCBIfam" id="TIGR03506">
    <property type="entry name" value="FlgEFG_subfam"/>
    <property type="match status" value="1"/>
</dbReference>
<keyword evidence="10" id="KW-0282">Flagellum</keyword>
<dbReference type="Pfam" id="PF00460">
    <property type="entry name" value="Flg_bb_rod"/>
    <property type="match status" value="1"/>
</dbReference>
<evidence type="ECO:0000256" key="5">
    <source>
        <dbReference type="ARBA" id="ARBA00040228"/>
    </source>
</evidence>
<gene>
    <name evidence="10" type="ORF">QE210_06515</name>
</gene>
<dbReference type="AlphaFoldDB" id="A0AA95KEJ2"/>
<keyword evidence="10" id="KW-0969">Cilium</keyword>
<name>A0AA95KEJ2_9GAMM</name>
<dbReference type="InterPro" id="IPR037925">
    <property type="entry name" value="FlgE/F/G-like"/>
</dbReference>
<feature type="domain" description="Flagellar hook protein FlgE/F/G-like D1" evidence="9">
    <location>
        <begin position="87"/>
        <end position="145"/>
    </location>
</feature>
<evidence type="ECO:0000256" key="1">
    <source>
        <dbReference type="ARBA" id="ARBA00004117"/>
    </source>
</evidence>
<dbReference type="PANTHER" id="PTHR30435">
    <property type="entry name" value="FLAGELLAR PROTEIN"/>
    <property type="match status" value="1"/>
</dbReference>
<organism evidence="10 11">
    <name type="scientific">Arsenophonus nasoniae</name>
    <name type="common">son-killer infecting Nasonia vitripennis</name>
    <dbReference type="NCBI Taxonomy" id="638"/>
    <lineage>
        <taxon>Bacteria</taxon>
        <taxon>Pseudomonadati</taxon>
        <taxon>Pseudomonadota</taxon>
        <taxon>Gammaproteobacteria</taxon>
        <taxon>Enterobacterales</taxon>
        <taxon>Morganellaceae</taxon>
        <taxon>Arsenophonus</taxon>
    </lineage>
</organism>